<dbReference type="SMART" id="SM00564">
    <property type="entry name" value="PQQ"/>
    <property type="match status" value="3"/>
</dbReference>
<keyword evidence="11" id="KW-0472">Membrane</keyword>
<evidence type="ECO:0000259" key="14">
    <source>
        <dbReference type="PROSITE" id="PS50011"/>
    </source>
</evidence>
<dbReference type="SMART" id="SM00580">
    <property type="entry name" value="PUG"/>
    <property type="match status" value="1"/>
</dbReference>
<keyword evidence="10" id="KW-1133">Transmembrane helix</keyword>
<dbReference type="PROSITE" id="PS50011">
    <property type="entry name" value="PROTEIN_KINASE_DOM"/>
    <property type="match status" value="1"/>
</dbReference>
<dbReference type="PROSITE" id="PS51392">
    <property type="entry name" value="KEN"/>
    <property type="match status" value="1"/>
</dbReference>
<dbReference type="Pfam" id="PF00069">
    <property type="entry name" value="Pkinase"/>
    <property type="match status" value="1"/>
</dbReference>
<dbReference type="Gene3D" id="2.130.10.10">
    <property type="entry name" value="YVTN repeat-like/Quinoprotein amine dehydrogenase"/>
    <property type="match status" value="1"/>
</dbReference>
<feature type="region of interest" description="Disordered" evidence="12">
    <location>
        <begin position="361"/>
        <end position="408"/>
    </location>
</feature>
<feature type="domain" description="KEN" evidence="15">
    <location>
        <begin position="752"/>
        <end position="888"/>
    </location>
</feature>
<evidence type="ECO:0000313" key="17">
    <source>
        <dbReference type="Proteomes" id="UP001158576"/>
    </source>
</evidence>
<feature type="chain" id="PRO_5045548568" description="non-specific serine/threonine protein kinase" evidence="13">
    <location>
        <begin position="20"/>
        <end position="1260"/>
    </location>
</feature>
<dbReference type="PANTHER" id="PTHR13954">
    <property type="entry name" value="IRE1-RELATED"/>
    <property type="match status" value="1"/>
</dbReference>
<feature type="compositionally biased region" description="Acidic residues" evidence="12">
    <location>
        <begin position="1169"/>
        <end position="1185"/>
    </location>
</feature>
<feature type="region of interest" description="Disordered" evidence="12">
    <location>
        <begin position="1068"/>
        <end position="1087"/>
    </location>
</feature>
<dbReference type="InterPro" id="IPR010513">
    <property type="entry name" value="KEN_dom"/>
</dbReference>
<keyword evidence="7" id="KW-0547">Nucleotide-binding</keyword>
<evidence type="ECO:0000256" key="5">
    <source>
        <dbReference type="ARBA" id="ARBA00022692"/>
    </source>
</evidence>
<dbReference type="InterPro" id="IPR038357">
    <property type="entry name" value="KEN_sf"/>
</dbReference>
<dbReference type="InterPro" id="IPR000719">
    <property type="entry name" value="Prot_kinase_dom"/>
</dbReference>
<dbReference type="PROSITE" id="PS00108">
    <property type="entry name" value="PROTEIN_KINASE_ST"/>
    <property type="match status" value="1"/>
</dbReference>
<dbReference type="EMBL" id="OU015569">
    <property type="protein sequence ID" value="CAG5098135.1"/>
    <property type="molecule type" value="Genomic_DNA"/>
</dbReference>
<feature type="signal peptide" evidence="13">
    <location>
        <begin position="1"/>
        <end position="19"/>
    </location>
</feature>
<name>A0ABN7SCR5_OIKDI</name>
<evidence type="ECO:0000256" key="2">
    <source>
        <dbReference type="ARBA" id="ARBA00012513"/>
    </source>
</evidence>
<keyword evidence="8" id="KW-0418">Kinase</keyword>
<reference evidence="16 17" key="1">
    <citation type="submission" date="2021-04" db="EMBL/GenBank/DDBJ databases">
        <authorList>
            <person name="Bliznina A."/>
        </authorList>
    </citation>
    <scope>NUCLEOTIDE SEQUENCE [LARGE SCALE GENOMIC DNA]</scope>
</reference>
<evidence type="ECO:0000256" key="7">
    <source>
        <dbReference type="ARBA" id="ARBA00022741"/>
    </source>
</evidence>
<keyword evidence="4" id="KW-0808">Transferase</keyword>
<dbReference type="Gene3D" id="3.30.200.20">
    <property type="entry name" value="Phosphorylase Kinase, domain 1"/>
    <property type="match status" value="1"/>
</dbReference>
<dbReference type="Pfam" id="PF06479">
    <property type="entry name" value="Ribonuc_2-5A"/>
    <property type="match status" value="1"/>
</dbReference>
<dbReference type="SUPFAM" id="SSF50998">
    <property type="entry name" value="Quinoprotein alcohol dehydrogenase-like"/>
    <property type="match status" value="1"/>
</dbReference>
<keyword evidence="3" id="KW-0723">Serine/threonine-protein kinase</keyword>
<evidence type="ECO:0000256" key="9">
    <source>
        <dbReference type="ARBA" id="ARBA00022840"/>
    </source>
</evidence>
<evidence type="ECO:0000259" key="15">
    <source>
        <dbReference type="PROSITE" id="PS51392"/>
    </source>
</evidence>
<keyword evidence="17" id="KW-1185">Reference proteome</keyword>
<protein>
    <recommendedName>
        <fullName evidence="2">non-specific serine/threonine protein kinase</fullName>
        <ecNumber evidence="2">2.7.11.1</ecNumber>
    </recommendedName>
</protein>
<dbReference type="Gene3D" id="1.10.510.10">
    <property type="entry name" value="Transferase(Phosphotransferase) domain 1"/>
    <property type="match status" value="1"/>
</dbReference>
<feature type="region of interest" description="Disordered" evidence="12">
    <location>
        <begin position="1169"/>
        <end position="1260"/>
    </location>
</feature>
<evidence type="ECO:0000256" key="4">
    <source>
        <dbReference type="ARBA" id="ARBA00022679"/>
    </source>
</evidence>
<organism evidence="16 17">
    <name type="scientific">Oikopleura dioica</name>
    <name type="common">Tunicate</name>
    <dbReference type="NCBI Taxonomy" id="34765"/>
    <lineage>
        <taxon>Eukaryota</taxon>
        <taxon>Metazoa</taxon>
        <taxon>Chordata</taxon>
        <taxon>Tunicata</taxon>
        <taxon>Appendicularia</taxon>
        <taxon>Copelata</taxon>
        <taxon>Oikopleuridae</taxon>
        <taxon>Oikopleura</taxon>
    </lineage>
</organism>
<feature type="compositionally biased region" description="Basic residues" evidence="12">
    <location>
        <begin position="1246"/>
        <end position="1260"/>
    </location>
</feature>
<keyword evidence="5" id="KW-0812">Transmembrane</keyword>
<evidence type="ECO:0000256" key="8">
    <source>
        <dbReference type="ARBA" id="ARBA00022777"/>
    </source>
</evidence>
<dbReference type="InterPro" id="IPR011047">
    <property type="entry name" value="Quinoprotein_ADH-like_sf"/>
</dbReference>
<gene>
    <name evidence="16" type="ORF">OKIOD_LOCUS6958</name>
</gene>
<accession>A0ABN7SCR5</accession>
<feature type="compositionally biased region" description="Polar residues" evidence="12">
    <location>
        <begin position="1069"/>
        <end position="1083"/>
    </location>
</feature>
<keyword evidence="9" id="KW-0067">ATP-binding</keyword>
<feature type="compositionally biased region" description="Low complexity" evidence="12">
    <location>
        <begin position="371"/>
        <end position="386"/>
    </location>
</feature>
<dbReference type="InterPro" id="IPR015943">
    <property type="entry name" value="WD40/YVTN_repeat-like_dom_sf"/>
</dbReference>
<evidence type="ECO:0000256" key="6">
    <source>
        <dbReference type="ARBA" id="ARBA00022729"/>
    </source>
</evidence>
<evidence type="ECO:0000313" key="16">
    <source>
        <dbReference type="EMBL" id="CAG5098135.1"/>
    </source>
</evidence>
<feature type="region of interest" description="Disordered" evidence="12">
    <location>
        <begin position="944"/>
        <end position="993"/>
    </location>
</feature>
<sequence>MLKFIVSLVLALLSAGDLADDYDDESVIRKKARTLPGDEWLSLPELSPSSLSGPLLLQTIDGRLHAVDPLDGSTKWDTVIKRDWFPQYKEPNADNFDLSFVPDPSDGSIYYFDRSETDYGEQAELRKMGMTIQEMIESSPTKAEDGKLYVGDKKDNWQILDSTTGDVIQKIDQGGGESKIPTPIPLHHEKLFVGYTVYSLTIFDSNTNEVKWNLTYSELAAKELELSNPQIRIEVCSNCGTIVAKNFLDNTIKWQANFGYPIIGAYNIYNGGLFKFPFQSFDSGYFEPFRPKDTRSLQVYVGLYGKKLYVLNSMAPNYMMLPEMPSSTDSGTNPLGYYPLPVTDLKPTKYASDGVRLLPGKSTDVCGSPDESSGPNLNNNPGSESLTNCPAPSQIPGRDLPGASASDRKDAAVQVEVLPNSDNNLLESEHMGIFARLQGSKSESKFLTAIDITRETLSNVHVLQALVLLLFLILIVQFSWRNIFPKAPHSIGKISFDPSEFLGKGCMGTSVFRGSFDGRDVAVKRLLVDSYQLADREIDLLRQADHPNLLRYFCSEKDRQFIYIALELCQGDLDFYVQNQHTFESDLPRDEILKHCCAGVEQLHSLGVIHRDIKPSNILITYGNRHRCRRAVIADFGLSRQVNPGRHSISVTDLHGTEGWAAPEVFQCDVSKITYSVDIFSLGCVFYFVLSDGKHPYGHEFFMRQARIRQGKHDLKGISSLHENLILNMIQPDPQHRLPMKGVQEHPIFWNSDKKIRFLALTSDRLSQNPQEQKNIENFEMTKYLEMNSERIAGSDWRLRLESELQEDLRKFRNYNDGIRDLLRALRNKRHHFRDLTCEAREILGETSESFFHYWSRAFPNLLRITYEAVSLDYEKTNDPFFSIFFDQSYCSVLAANVRRVAYETQPELTSRYFNKSTAIQNAENNEVLLTNSPIVQAVPKEFDINQKDNQSEREPEIITPSKENDDREASKLQPALKSTNLTNKSAGESPKMIPYSHKIKTKLIFQERSPKRIRYRPNDEDSSCLMLDGSTRTIHRDVPIRSEPEIIESDRRESERVRLAKEGFKISKSGSSAPDTRNSFSNEAADDSFSNRFHGLSDNDYSNLEPRIIPELLPQFPLQALPEIISNSTAGNLIQRGISFVRQLSTSSDTADSSNVGRKICEELLLDDDEDSDNENIPGSDEEIIFGPIGTPKSSRVIAKKQSPVNRFGPEFDDYDDSRCLITPESVSDSESKMPFEDASNNKKTSNRRKRPTKKKKRR</sequence>
<dbReference type="SUPFAM" id="SSF56112">
    <property type="entry name" value="Protein kinase-like (PK-like)"/>
    <property type="match status" value="1"/>
</dbReference>
<dbReference type="EC" id="2.7.11.1" evidence="2"/>
<dbReference type="InterPro" id="IPR011009">
    <property type="entry name" value="Kinase-like_dom_sf"/>
</dbReference>
<proteinExistence type="predicted"/>
<evidence type="ECO:0000256" key="1">
    <source>
        <dbReference type="ARBA" id="ARBA00004479"/>
    </source>
</evidence>
<comment type="subcellular location">
    <subcellularLocation>
        <location evidence="1">Membrane</location>
        <topology evidence="1">Single-pass type I membrane protein</topology>
    </subcellularLocation>
</comment>
<evidence type="ECO:0000256" key="13">
    <source>
        <dbReference type="SAM" id="SignalP"/>
    </source>
</evidence>
<evidence type="ECO:0000256" key="10">
    <source>
        <dbReference type="ARBA" id="ARBA00022989"/>
    </source>
</evidence>
<evidence type="ECO:0000256" key="3">
    <source>
        <dbReference type="ARBA" id="ARBA00022527"/>
    </source>
</evidence>
<dbReference type="PANTHER" id="PTHR13954:SF6">
    <property type="entry name" value="NON-SPECIFIC SERINE_THREONINE PROTEIN KINASE"/>
    <property type="match status" value="1"/>
</dbReference>
<dbReference type="Proteomes" id="UP001158576">
    <property type="component" value="Chromosome XSR"/>
</dbReference>
<evidence type="ECO:0000256" key="11">
    <source>
        <dbReference type="ARBA" id="ARBA00023136"/>
    </source>
</evidence>
<feature type="compositionally biased region" description="Basic and acidic residues" evidence="12">
    <location>
        <begin position="944"/>
        <end position="971"/>
    </location>
</feature>
<feature type="domain" description="Protein kinase" evidence="14">
    <location>
        <begin position="496"/>
        <end position="749"/>
    </location>
</feature>
<keyword evidence="6 13" id="KW-0732">Signal</keyword>
<dbReference type="SMART" id="SM00220">
    <property type="entry name" value="S_TKc"/>
    <property type="match status" value="1"/>
</dbReference>
<evidence type="ECO:0000256" key="12">
    <source>
        <dbReference type="SAM" id="MobiDB-lite"/>
    </source>
</evidence>
<dbReference type="InterPro" id="IPR045133">
    <property type="entry name" value="IRE1/2-like"/>
</dbReference>
<dbReference type="InterPro" id="IPR008271">
    <property type="entry name" value="Ser/Thr_kinase_AS"/>
</dbReference>
<dbReference type="Gene3D" id="1.20.1440.180">
    <property type="entry name" value="KEN domain"/>
    <property type="match status" value="1"/>
</dbReference>
<feature type="compositionally biased region" description="Polar residues" evidence="12">
    <location>
        <begin position="977"/>
        <end position="987"/>
    </location>
</feature>
<dbReference type="InterPro" id="IPR018391">
    <property type="entry name" value="PQQ_b-propeller_rpt"/>
</dbReference>